<evidence type="ECO:0000256" key="2">
    <source>
        <dbReference type="ARBA" id="ARBA00007090"/>
    </source>
</evidence>
<dbReference type="GO" id="GO:0009252">
    <property type="term" value="P:peptidoglycan biosynthetic process"/>
    <property type="evidence" value="ECO:0007669"/>
    <property type="project" value="UniProtKB-KW"/>
</dbReference>
<organism evidence="18 19">
    <name type="scientific">Candidatus Scatocola faecipullorum</name>
    <dbReference type="NCBI Taxonomy" id="2840917"/>
    <lineage>
        <taxon>Bacteria</taxon>
        <taxon>Pseudomonadati</taxon>
        <taxon>Pseudomonadota</taxon>
        <taxon>Alphaproteobacteria</taxon>
        <taxon>Rhodospirillales</taxon>
        <taxon>Rhodospirillaceae</taxon>
        <taxon>Rhodospirillaceae incertae sedis</taxon>
        <taxon>Candidatus Scatocola</taxon>
    </lineage>
</organism>
<feature type="domain" description="Penicillin-binding protein transpeptidase" evidence="16">
    <location>
        <begin position="332"/>
        <end position="595"/>
    </location>
</feature>
<gene>
    <name evidence="18" type="ORF">IAD20_02285</name>
</gene>
<dbReference type="SUPFAM" id="SSF53955">
    <property type="entry name" value="Lysozyme-like"/>
    <property type="match status" value="1"/>
</dbReference>
<dbReference type="GO" id="GO:0009002">
    <property type="term" value="F:serine-type D-Ala-D-Ala carboxypeptidase activity"/>
    <property type="evidence" value="ECO:0007669"/>
    <property type="project" value="UniProtKB-EC"/>
</dbReference>
<dbReference type="GO" id="GO:0071555">
    <property type="term" value="P:cell wall organization"/>
    <property type="evidence" value="ECO:0007669"/>
    <property type="project" value="UniProtKB-KW"/>
</dbReference>
<evidence type="ECO:0000259" key="16">
    <source>
        <dbReference type="Pfam" id="PF00905"/>
    </source>
</evidence>
<dbReference type="AlphaFoldDB" id="A0A9D1M3A2"/>
<name>A0A9D1M3A2_9PROT</name>
<dbReference type="InterPro" id="IPR023346">
    <property type="entry name" value="Lysozyme-like_dom_sf"/>
</dbReference>
<dbReference type="InterPro" id="IPR050396">
    <property type="entry name" value="Glycosyltr_51/Transpeptidase"/>
</dbReference>
<keyword evidence="5" id="KW-0645">Protease</keyword>
<evidence type="ECO:0000313" key="18">
    <source>
        <dbReference type="EMBL" id="HIU52889.1"/>
    </source>
</evidence>
<evidence type="ECO:0000256" key="5">
    <source>
        <dbReference type="ARBA" id="ARBA00022670"/>
    </source>
</evidence>
<dbReference type="Proteomes" id="UP000824107">
    <property type="component" value="Unassembled WGS sequence"/>
</dbReference>
<dbReference type="EMBL" id="DVNC01000021">
    <property type="protein sequence ID" value="HIU52889.1"/>
    <property type="molecule type" value="Genomic_DNA"/>
</dbReference>
<dbReference type="NCBIfam" id="TIGR02074">
    <property type="entry name" value="PBP_1a_fam"/>
    <property type="match status" value="1"/>
</dbReference>
<dbReference type="GO" id="GO:0006508">
    <property type="term" value="P:proteolysis"/>
    <property type="evidence" value="ECO:0007669"/>
    <property type="project" value="UniProtKB-KW"/>
</dbReference>
<evidence type="ECO:0000256" key="1">
    <source>
        <dbReference type="ARBA" id="ARBA00004752"/>
    </source>
</evidence>
<evidence type="ECO:0000256" key="6">
    <source>
        <dbReference type="ARBA" id="ARBA00022676"/>
    </source>
</evidence>
<keyword evidence="4" id="KW-0121">Carboxypeptidase</keyword>
<dbReference type="Pfam" id="PF00905">
    <property type="entry name" value="Transpeptidase"/>
    <property type="match status" value="1"/>
</dbReference>
<keyword evidence="9" id="KW-0133">Cell shape</keyword>
<dbReference type="FunFam" id="1.10.3810.10:FF:000001">
    <property type="entry name" value="Penicillin-binding protein 1A"/>
    <property type="match status" value="1"/>
</dbReference>
<comment type="similarity">
    <text evidence="3">In the N-terminal section; belongs to the glycosyltransferase 51 family.</text>
</comment>
<comment type="caution">
    <text evidence="18">The sequence shown here is derived from an EMBL/GenBank/DDBJ whole genome shotgun (WGS) entry which is preliminary data.</text>
</comment>
<evidence type="ECO:0000256" key="7">
    <source>
        <dbReference type="ARBA" id="ARBA00022679"/>
    </source>
</evidence>
<evidence type="ECO:0000256" key="13">
    <source>
        <dbReference type="ARBA" id="ARBA00034000"/>
    </source>
</evidence>
<evidence type="ECO:0000256" key="12">
    <source>
        <dbReference type="ARBA" id="ARBA00023316"/>
    </source>
</evidence>
<comment type="similarity">
    <text evidence="2">In the C-terminal section; belongs to the transpeptidase family.</text>
</comment>
<feature type="domain" description="Glycosyl transferase family 51" evidence="17">
    <location>
        <begin position="73"/>
        <end position="247"/>
    </location>
</feature>
<accession>A0A9D1M3A2</accession>
<evidence type="ECO:0000256" key="14">
    <source>
        <dbReference type="ARBA" id="ARBA00049902"/>
    </source>
</evidence>
<feature type="region of interest" description="Disordered" evidence="15">
    <location>
        <begin position="1"/>
        <end position="22"/>
    </location>
</feature>
<dbReference type="Pfam" id="PF00912">
    <property type="entry name" value="Transgly"/>
    <property type="match status" value="1"/>
</dbReference>
<evidence type="ECO:0000256" key="4">
    <source>
        <dbReference type="ARBA" id="ARBA00022645"/>
    </source>
</evidence>
<dbReference type="InterPro" id="IPR001460">
    <property type="entry name" value="PCN-bd_Tpept"/>
</dbReference>
<dbReference type="SUPFAM" id="SSF56601">
    <property type="entry name" value="beta-lactamase/transpeptidase-like"/>
    <property type="match status" value="1"/>
</dbReference>
<comment type="catalytic activity">
    <reaction evidence="13">
        <text>Preferential cleavage: (Ac)2-L-Lys-D-Ala-|-D-Ala. Also transpeptidation of peptidyl-alanyl moieties that are N-acyl substituents of D-alanine.</text>
        <dbReference type="EC" id="3.4.16.4"/>
    </reaction>
</comment>
<dbReference type="GO" id="GO:0030288">
    <property type="term" value="C:outer membrane-bounded periplasmic space"/>
    <property type="evidence" value="ECO:0007669"/>
    <property type="project" value="TreeGrafter"/>
</dbReference>
<keyword evidence="8" id="KW-0378">Hydrolase</keyword>
<evidence type="ECO:0000256" key="8">
    <source>
        <dbReference type="ARBA" id="ARBA00022801"/>
    </source>
</evidence>
<reference evidence="18" key="1">
    <citation type="submission" date="2020-10" db="EMBL/GenBank/DDBJ databases">
        <authorList>
            <person name="Gilroy R."/>
        </authorList>
    </citation>
    <scope>NUCLEOTIDE SEQUENCE</scope>
    <source>
        <strain evidence="18">ChiW3-316</strain>
    </source>
</reference>
<evidence type="ECO:0000313" key="19">
    <source>
        <dbReference type="Proteomes" id="UP000824107"/>
    </source>
</evidence>
<keyword evidence="6" id="KW-0328">Glycosyltransferase</keyword>
<comment type="catalytic activity">
    <reaction evidence="14">
        <text>[GlcNAc-(1-&gt;4)-Mur2Ac(oyl-L-Ala-gamma-D-Glu-L-Lys-D-Ala-D-Ala)](n)-di-trans,octa-cis-undecaprenyl diphosphate + beta-D-GlcNAc-(1-&gt;4)-Mur2Ac(oyl-L-Ala-gamma-D-Glu-L-Lys-D-Ala-D-Ala)-di-trans,octa-cis-undecaprenyl diphosphate = [GlcNAc-(1-&gt;4)-Mur2Ac(oyl-L-Ala-gamma-D-Glu-L-Lys-D-Ala-D-Ala)](n+1)-di-trans,octa-cis-undecaprenyl diphosphate + di-trans,octa-cis-undecaprenyl diphosphate + H(+)</text>
        <dbReference type="Rhea" id="RHEA:23708"/>
        <dbReference type="Rhea" id="RHEA-COMP:9602"/>
        <dbReference type="Rhea" id="RHEA-COMP:9603"/>
        <dbReference type="ChEBI" id="CHEBI:15378"/>
        <dbReference type="ChEBI" id="CHEBI:58405"/>
        <dbReference type="ChEBI" id="CHEBI:60033"/>
        <dbReference type="ChEBI" id="CHEBI:78435"/>
        <dbReference type="EC" id="2.4.99.28"/>
    </reaction>
</comment>
<evidence type="ECO:0000256" key="15">
    <source>
        <dbReference type="SAM" id="MobiDB-lite"/>
    </source>
</evidence>
<dbReference type="Gene3D" id="1.10.3810.10">
    <property type="entry name" value="Biosynthetic peptidoglycan transglycosylase-like"/>
    <property type="match status" value="1"/>
</dbReference>
<reference evidence="18" key="2">
    <citation type="journal article" date="2021" name="PeerJ">
        <title>Extensive microbial diversity within the chicken gut microbiome revealed by metagenomics and culture.</title>
        <authorList>
            <person name="Gilroy R."/>
            <person name="Ravi A."/>
            <person name="Getino M."/>
            <person name="Pursley I."/>
            <person name="Horton D.L."/>
            <person name="Alikhan N.F."/>
            <person name="Baker D."/>
            <person name="Gharbi K."/>
            <person name="Hall N."/>
            <person name="Watson M."/>
            <person name="Adriaenssens E.M."/>
            <person name="Foster-Nyarko E."/>
            <person name="Jarju S."/>
            <person name="Secka A."/>
            <person name="Antonio M."/>
            <person name="Oren A."/>
            <person name="Chaudhuri R.R."/>
            <person name="La Ragione R."/>
            <person name="Hildebrand F."/>
            <person name="Pallen M.J."/>
        </authorList>
    </citation>
    <scope>NUCLEOTIDE SEQUENCE</scope>
    <source>
        <strain evidence="18">ChiW3-316</strain>
    </source>
</reference>
<dbReference type="PANTHER" id="PTHR32282:SF33">
    <property type="entry name" value="PEPTIDOGLYCAN GLYCOSYLTRANSFERASE"/>
    <property type="match status" value="1"/>
</dbReference>
<dbReference type="Gene3D" id="3.40.710.10">
    <property type="entry name" value="DD-peptidase/beta-lactamase superfamily"/>
    <property type="match status" value="1"/>
</dbReference>
<dbReference type="GO" id="GO:0008955">
    <property type="term" value="F:peptidoglycan glycosyltransferase activity"/>
    <property type="evidence" value="ECO:0007669"/>
    <property type="project" value="UniProtKB-EC"/>
</dbReference>
<evidence type="ECO:0000259" key="17">
    <source>
        <dbReference type="Pfam" id="PF00912"/>
    </source>
</evidence>
<dbReference type="GO" id="GO:0008360">
    <property type="term" value="P:regulation of cell shape"/>
    <property type="evidence" value="ECO:0007669"/>
    <property type="project" value="UniProtKB-KW"/>
</dbReference>
<keyword evidence="10" id="KW-0573">Peptidoglycan synthesis</keyword>
<dbReference type="GO" id="GO:0008658">
    <property type="term" value="F:penicillin binding"/>
    <property type="evidence" value="ECO:0007669"/>
    <property type="project" value="InterPro"/>
</dbReference>
<dbReference type="PANTHER" id="PTHR32282">
    <property type="entry name" value="BINDING PROTEIN TRANSPEPTIDASE, PUTATIVE-RELATED"/>
    <property type="match status" value="1"/>
</dbReference>
<proteinExistence type="inferred from homology"/>
<protein>
    <submittedName>
        <fullName evidence="18">PBP1A family penicillin-binding protein</fullName>
    </submittedName>
</protein>
<keyword evidence="12" id="KW-0961">Cell wall biogenesis/degradation</keyword>
<comment type="pathway">
    <text evidence="1">Cell wall biogenesis; peptidoglycan biosynthesis.</text>
</comment>
<dbReference type="InterPro" id="IPR012338">
    <property type="entry name" value="Beta-lactam/transpept-like"/>
</dbReference>
<dbReference type="InterPro" id="IPR036950">
    <property type="entry name" value="PBP_transglycosylase"/>
</dbReference>
<keyword evidence="7" id="KW-0808">Transferase</keyword>
<evidence type="ECO:0000256" key="9">
    <source>
        <dbReference type="ARBA" id="ARBA00022960"/>
    </source>
</evidence>
<dbReference type="InterPro" id="IPR001264">
    <property type="entry name" value="Glyco_trans_51"/>
</dbReference>
<evidence type="ECO:0000256" key="11">
    <source>
        <dbReference type="ARBA" id="ARBA00023268"/>
    </source>
</evidence>
<sequence>MAKTAKKKKSTRKGKKRESKQRVANRRRLLKLFALLVITSGLYLLYCFFTLPDIEQAVSRTRQPSTTITAENGNEVATYGQVYSAVVMPDYLPKYTTEAIIATEDRRFYQHFGFDIIAFTRAMAVNLIKGRYAQGGSTITQQVAKNLFLTPNKNIKRKIQELLLAFWLEHKFSKDQIMALYLNRVYLGAGTYGIEAAANKYFQKTSADLNLKESAIIAGMLKAPTRYNPIANPERAESRARIVLQNMVDEGYISEEERQHALTMKTGVLVSDKVEGGKYFADWVYNDVNAYIGERENDIYVYTTLDQHIQEAADRILTETIRANKERNVTQGAIVVLDKSGAVKAMVGGVDYQKSQFNRAINALRQPGSAFKTFVYLTALQNGYKPGDTIGDFPLSIGDWQPENIDKKYHGEVTLTEALAKSYNLATINLAQQLSKPEIIRTVKKMGITTPIQNSPSLALGTFEVKVIDMAVAYSAIANGGYATWPYAIKEIYSRDGYQLYMRESDGENQILDGKAVENMADMLEDVIKFGTGRRAKLPFFAAGKTGTSQDYRDAWFVGFTDKYIAAAWVGNDDNSPMKGVGGSSVPAEIWRKVMLAAHESRD</sequence>
<evidence type="ECO:0000256" key="10">
    <source>
        <dbReference type="ARBA" id="ARBA00022984"/>
    </source>
</evidence>
<evidence type="ECO:0000256" key="3">
    <source>
        <dbReference type="ARBA" id="ARBA00007739"/>
    </source>
</evidence>
<keyword evidence="11" id="KW-0511">Multifunctional enzyme</keyword>